<keyword evidence="4 6" id="KW-0808">Transferase</keyword>
<dbReference type="GO" id="GO:0003887">
    <property type="term" value="F:DNA-directed DNA polymerase activity"/>
    <property type="evidence" value="ECO:0007669"/>
    <property type="project" value="UniProtKB-UniRule"/>
</dbReference>
<dbReference type="GO" id="GO:0006281">
    <property type="term" value="P:DNA repair"/>
    <property type="evidence" value="ECO:0007669"/>
    <property type="project" value="UniProtKB-UniRule"/>
</dbReference>
<dbReference type="CDD" id="cd03586">
    <property type="entry name" value="PolY_Pol_IV_kappa"/>
    <property type="match status" value="1"/>
</dbReference>
<evidence type="ECO:0000256" key="3">
    <source>
        <dbReference type="ARBA" id="ARBA00049244"/>
    </source>
</evidence>
<organism evidence="6 7">
    <name type="scientific">Gordonia paraffinivorans</name>
    <dbReference type="NCBI Taxonomy" id="175628"/>
    <lineage>
        <taxon>Bacteria</taxon>
        <taxon>Bacillati</taxon>
        <taxon>Actinomycetota</taxon>
        <taxon>Actinomycetes</taxon>
        <taxon>Mycobacteriales</taxon>
        <taxon>Gordoniaceae</taxon>
        <taxon>Gordonia</taxon>
    </lineage>
</organism>
<comment type="subcellular location">
    <subcellularLocation>
        <location evidence="4">Cytoplasm</location>
    </subcellularLocation>
</comment>
<evidence type="ECO:0000256" key="1">
    <source>
        <dbReference type="ARBA" id="ARBA00010945"/>
    </source>
</evidence>
<name>A0ABD7V4X4_9ACTN</name>
<dbReference type="Pfam" id="PF11799">
    <property type="entry name" value="IMS_C"/>
    <property type="match status" value="1"/>
</dbReference>
<keyword evidence="4" id="KW-0235">DNA replication</keyword>
<dbReference type="PANTHER" id="PTHR11076">
    <property type="entry name" value="DNA REPAIR POLYMERASE UMUC / TRANSFERASE FAMILY MEMBER"/>
    <property type="match status" value="1"/>
</dbReference>
<dbReference type="HAMAP" id="MF_01113">
    <property type="entry name" value="DNApol_IV"/>
    <property type="match status" value="1"/>
</dbReference>
<comment type="function">
    <text evidence="2 4">Poorly processive, error-prone DNA polymerase involved in untargeted mutagenesis. Copies undamaged DNA at stalled replication forks, which arise in vivo from mismatched or misaligned primer ends. These misaligned primers can be extended by PolIV. Exhibits no 3'-5' exonuclease (proofreading) activity. May be involved in translesional synthesis, in conjunction with the beta clamp from PolIII.</text>
</comment>
<feature type="domain" description="UmuC" evidence="5">
    <location>
        <begin position="13"/>
        <end position="189"/>
    </location>
</feature>
<dbReference type="InterPro" id="IPR036775">
    <property type="entry name" value="DNA_pol_Y-fam_lit_finger_sf"/>
</dbReference>
<evidence type="ECO:0000313" key="6">
    <source>
        <dbReference type="EMBL" id="VFA89036.1"/>
    </source>
</evidence>
<dbReference type="PANTHER" id="PTHR11076:SF33">
    <property type="entry name" value="DNA POLYMERASE KAPPA"/>
    <property type="match status" value="1"/>
</dbReference>
<dbReference type="EMBL" id="CAACYD010000006">
    <property type="protein sequence ID" value="VFA89036.1"/>
    <property type="molecule type" value="Genomic_DNA"/>
</dbReference>
<dbReference type="InterPro" id="IPR001126">
    <property type="entry name" value="UmuC"/>
</dbReference>
<dbReference type="Gene3D" id="3.30.70.270">
    <property type="match status" value="1"/>
</dbReference>
<keyword evidence="4" id="KW-0460">Magnesium</keyword>
<dbReference type="InterPro" id="IPR017961">
    <property type="entry name" value="DNA_pol_Y-fam_little_finger"/>
</dbReference>
<proteinExistence type="inferred from homology"/>
<keyword evidence="4" id="KW-0963">Cytoplasm</keyword>
<keyword evidence="4" id="KW-0227">DNA damage</keyword>
<dbReference type="InterPro" id="IPR022880">
    <property type="entry name" value="DNApol_IV"/>
</dbReference>
<evidence type="ECO:0000259" key="5">
    <source>
        <dbReference type="PROSITE" id="PS50173"/>
    </source>
</evidence>
<keyword evidence="4" id="KW-0238">DNA-binding</keyword>
<comment type="caution">
    <text evidence="6">The sequence shown here is derived from an EMBL/GenBank/DDBJ whole genome shotgun (WGS) entry which is preliminary data.</text>
</comment>
<evidence type="ECO:0000256" key="2">
    <source>
        <dbReference type="ARBA" id="ARBA00025589"/>
    </source>
</evidence>
<keyword evidence="4" id="KW-0479">Metal-binding</keyword>
<dbReference type="GO" id="GO:0006261">
    <property type="term" value="P:DNA-templated DNA replication"/>
    <property type="evidence" value="ECO:0007669"/>
    <property type="project" value="UniProtKB-UniRule"/>
</dbReference>
<comment type="cofactor">
    <cofactor evidence="4">
        <name>Mg(2+)</name>
        <dbReference type="ChEBI" id="CHEBI:18420"/>
    </cofactor>
    <text evidence="4">Binds 2 magnesium ions per subunit.</text>
</comment>
<accession>A0ABD7V4X4</accession>
<dbReference type="GO" id="GO:0003677">
    <property type="term" value="F:DNA binding"/>
    <property type="evidence" value="ECO:0007669"/>
    <property type="project" value="UniProtKB-UniRule"/>
</dbReference>
<comment type="catalytic activity">
    <reaction evidence="3 4">
        <text>DNA(n) + a 2'-deoxyribonucleoside 5'-triphosphate = DNA(n+1) + diphosphate</text>
        <dbReference type="Rhea" id="RHEA:22508"/>
        <dbReference type="Rhea" id="RHEA-COMP:17339"/>
        <dbReference type="Rhea" id="RHEA-COMP:17340"/>
        <dbReference type="ChEBI" id="CHEBI:33019"/>
        <dbReference type="ChEBI" id="CHEBI:61560"/>
        <dbReference type="ChEBI" id="CHEBI:173112"/>
        <dbReference type="EC" id="2.7.7.7"/>
    </reaction>
</comment>
<dbReference type="Gene3D" id="3.30.1490.100">
    <property type="entry name" value="DNA polymerase, Y-family, little finger domain"/>
    <property type="match status" value="1"/>
</dbReference>
<feature type="site" description="Substrate discrimination" evidence="4">
    <location>
        <position position="22"/>
    </location>
</feature>
<dbReference type="InterPro" id="IPR024728">
    <property type="entry name" value="PolY_HhH_motif"/>
</dbReference>
<gene>
    <name evidence="6" type="primary">dinB_2</name>
    <name evidence="4" type="synonym">dinB</name>
    <name evidence="6" type="ORF">NCTC8139_02595</name>
</gene>
<dbReference type="GeneID" id="60750589"/>
<evidence type="ECO:0000256" key="4">
    <source>
        <dbReference type="HAMAP-Rule" id="MF_01113"/>
    </source>
</evidence>
<dbReference type="NCBIfam" id="NF002677">
    <property type="entry name" value="PRK02406.1"/>
    <property type="match status" value="1"/>
</dbReference>
<keyword evidence="4" id="KW-0234">DNA repair</keyword>
<keyword evidence="4" id="KW-0515">Mutator protein</keyword>
<keyword evidence="4 6" id="KW-0548">Nucleotidyltransferase</keyword>
<reference evidence="6 7" key="1">
    <citation type="submission" date="2019-02" db="EMBL/GenBank/DDBJ databases">
        <authorList>
            <consortium name="Pathogen Informatics"/>
        </authorList>
    </citation>
    <scope>NUCLEOTIDE SEQUENCE [LARGE SCALE GENOMIC DNA]</scope>
    <source>
        <strain evidence="6 7">3012STDY6756503</strain>
    </source>
</reference>
<dbReference type="RefSeq" id="WP_131734489.1">
    <property type="nucleotide sequence ID" value="NZ_CAACYD010000006.1"/>
</dbReference>
<dbReference type="PROSITE" id="PS50173">
    <property type="entry name" value="UMUC"/>
    <property type="match status" value="1"/>
</dbReference>
<dbReference type="AlphaFoldDB" id="A0ABD7V4X4"/>
<dbReference type="EC" id="2.7.7.7" evidence="4"/>
<dbReference type="GO" id="GO:0000287">
    <property type="term" value="F:magnesium ion binding"/>
    <property type="evidence" value="ECO:0007669"/>
    <property type="project" value="UniProtKB-UniRule"/>
</dbReference>
<dbReference type="GO" id="GO:0005737">
    <property type="term" value="C:cytoplasm"/>
    <property type="evidence" value="ECO:0007669"/>
    <property type="project" value="UniProtKB-SubCell"/>
</dbReference>
<dbReference type="InterPro" id="IPR043128">
    <property type="entry name" value="Rev_trsase/Diguanyl_cyclase"/>
</dbReference>
<dbReference type="NCBIfam" id="NF003015">
    <property type="entry name" value="PRK03858.1"/>
    <property type="match status" value="1"/>
</dbReference>
<keyword evidence="4" id="KW-0239">DNA-directed DNA polymerase</keyword>
<dbReference type="Pfam" id="PF11798">
    <property type="entry name" value="IMS_HHH"/>
    <property type="match status" value="1"/>
</dbReference>
<dbReference type="Proteomes" id="UP000360750">
    <property type="component" value="Unassembled WGS sequence"/>
</dbReference>
<feature type="binding site" evidence="4">
    <location>
        <position position="17"/>
    </location>
    <ligand>
        <name>Mg(2+)</name>
        <dbReference type="ChEBI" id="CHEBI:18420"/>
    </ligand>
</feature>
<dbReference type="InterPro" id="IPR050116">
    <property type="entry name" value="DNA_polymerase-Y"/>
</dbReference>
<dbReference type="InterPro" id="IPR043502">
    <property type="entry name" value="DNA/RNA_pol_sf"/>
</dbReference>
<comment type="subunit">
    <text evidence="4">Monomer.</text>
</comment>
<comment type="similarity">
    <text evidence="1 4">Belongs to the DNA polymerase type-Y family.</text>
</comment>
<dbReference type="SUPFAM" id="SSF100879">
    <property type="entry name" value="Lesion bypass DNA polymerase (Y-family), little finger domain"/>
    <property type="match status" value="1"/>
</dbReference>
<evidence type="ECO:0000313" key="7">
    <source>
        <dbReference type="Proteomes" id="UP000360750"/>
    </source>
</evidence>
<dbReference type="Pfam" id="PF00817">
    <property type="entry name" value="IMS"/>
    <property type="match status" value="1"/>
</dbReference>
<dbReference type="SUPFAM" id="SSF56672">
    <property type="entry name" value="DNA/RNA polymerases"/>
    <property type="match status" value="1"/>
</dbReference>
<feature type="active site" evidence="4">
    <location>
        <position position="108"/>
    </location>
</feature>
<sequence>MRVERREREEASILHADLDSFYASVEQRDDPALRGRPVLVGGGVVLAASYEAKARGVRSPMPGHEARRLCPDAVVVRPRFDAYMEASREVFDIFHDTTPVVEGISVDEAFLDVGGLGRVSGSPQDIATTIRRRVRDEVGLPITVGGARSKFLAKVASAVGKPDGLLIVAPGTELSFLHPLPVRRLWGVGPVTEAKLHDAGVETVGDIAALGQRALCSLLGPGAGRHLFALSLAQDPRRVETGKRRHSIGSQRALGRRPKSGADLEATIVAIVERLGKRLRTAERVCRTVVLRLRFDDFTRATRSRTLPEPTDRTDIVMATARGLLAEAMPTIRDRGCTLLGLSLTNLDPRDSIQLTLPFDTDRVAGSVSSGPGVGVRLDTTMDLLRERFGRDSVTRAVLIGRDHGDDAPMLPD</sequence>
<feature type="binding site" evidence="4">
    <location>
        <position position="107"/>
    </location>
    <ligand>
        <name>Mg(2+)</name>
        <dbReference type="ChEBI" id="CHEBI:18420"/>
    </ligand>
</feature>
<dbReference type="Gene3D" id="1.10.150.20">
    <property type="entry name" value="5' to 3' exonuclease, C-terminal subdomain"/>
    <property type="match status" value="1"/>
</dbReference>
<protein>
    <recommendedName>
        <fullName evidence="4">DNA polymerase IV</fullName>
        <shortName evidence="4">Pol IV</shortName>
        <ecNumber evidence="4">2.7.7.7</ecNumber>
    </recommendedName>
</protein>
<dbReference type="Gene3D" id="3.40.1170.60">
    <property type="match status" value="1"/>
</dbReference>